<reference evidence="2 3" key="1">
    <citation type="journal article" date="2021" name="Comput. Struct. Biotechnol. J.">
        <title>De novo genome assembly of the potent medicinal plant Rehmannia glutinosa using nanopore technology.</title>
        <authorList>
            <person name="Ma L."/>
            <person name="Dong C."/>
            <person name="Song C."/>
            <person name="Wang X."/>
            <person name="Zheng X."/>
            <person name="Niu Y."/>
            <person name="Chen S."/>
            <person name="Feng W."/>
        </authorList>
    </citation>
    <scope>NUCLEOTIDE SEQUENCE [LARGE SCALE GENOMIC DNA]</scope>
    <source>
        <strain evidence="2">DH-2019</strain>
    </source>
</reference>
<evidence type="ECO:0008006" key="4">
    <source>
        <dbReference type="Google" id="ProtNLM"/>
    </source>
</evidence>
<proteinExistence type="predicted"/>
<feature type="chain" id="PRO_5046577938" description="Gamma-glutamyltranspeptidase" evidence="1">
    <location>
        <begin position="35"/>
        <end position="241"/>
    </location>
</feature>
<dbReference type="PANTHER" id="PTHR11686">
    <property type="entry name" value="GAMMA GLUTAMYL TRANSPEPTIDASE"/>
    <property type="match status" value="1"/>
</dbReference>
<gene>
    <name evidence="2" type="ORF">DH2020_043255</name>
</gene>
<dbReference type="PANTHER" id="PTHR11686:SF34">
    <property type="entry name" value="GLUTATHIONE HYDROLASE 1-RELATED"/>
    <property type="match status" value="1"/>
</dbReference>
<dbReference type="SUPFAM" id="SSF56235">
    <property type="entry name" value="N-terminal nucleophile aminohydrolases (Ntn hydrolases)"/>
    <property type="match status" value="1"/>
</dbReference>
<name>A0ABR0UK56_REHGL</name>
<dbReference type="InterPro" id="IPR029055">
    <property type="entry name" value="Ntn_hydrolases_N"/>
</dbReference>
<evidence type="ECO:0000313" key="2">
    <source>
        <dbReference type="EMBL" id="KAK6123008.1"/>
    </source>
</evidence>
<evidence type="ECO:0000256" key="1">
    <source>
        <dbReference type="SAM" id="SignalP"/>
    </source>
</evidence>
<keyword evidence="3" id="KW-1185">Reference proteome</keyword>
<keyword evidence="1" id="KW-0732">Signal</keyword>
<dbReference type="PRINTS" id="PR01210">
    <property type="entry name" value="GGTRANSPTASE"/>
</dbReference>
<dbReference type="Proteomes" id="UP001318860">
    <property type="component" value="Unassembled WGS sequence"/>
</dbReference>
<sequence>MHLSFLLAVSLTLGRNFSVLFLLLVLASSQNAHAARGERFMARYGVVATDETECSKIGKDILRRGRHAVDAAVAATLCLGVVSPSFSGLVGGKFMLVKSSSGKAKVLDMREMTPGDHPSAKSAIMADKELRTIFAPNGELLLQGKTVRLRKLADTLVAIAKQGMKTFYDGSMAQSLADDIRKAGVIITKEDFQKYRVVLRDPLVVYVFGYEIVTVPPPASGGAMIILVSDICGPFRSYVKI</sequence>
<comment type="caution">
    <text evidence="2">The sequence shown here is derived from an EMBL/GenBank/DDBJ whole genome shotgun (WGS) entry which is preliminary data.</text>
</comment>
<protein>
    <recommendedName>
        <fullName evidence="4">Gamma-glutamyltranspeptidase</fullName>
    </recommendedName>
</protein>
<dbReference type="EMBL" id="JABTTQ020002610">
    <property type="protein sequence ID" value="KAK6123008.1"/>
    <property type="molecule type" value="Genomic_DNA"/>
</dbReference>
<evidence type="ECO:0000313" key="3">
    <source>
        <dbReference type="Proteomes" id="UP001318860"/>
    </source>
</evidence>
<organism evidence="2 3">
    <name type="scientific">Rehmannia glutinosa</name>
    <name type="common">Chinese foxglove</name>
    <dbReference type="NCBI Taxonomy" id="99300"/>
    <lineage>
        <taxon>Eukaryota</taxon>
        <taxon>Viridiplantae</taxon>
        <taxon>Streptophyta</taxon>
        <taxon>Embryophyta</taxon>
        <taxon>Tracheophyta</taxon>
        <taxon>Spermatophyta</taxon>
        <taxon>Magnoliopsida</taxon>
        <taxon>eudicotyledons</taxon>
        <taxon>Gunneridae</taxon>
        <taxon>Pentapetalae</taxon>
        <taxon>asterids</taxon>
        <taxon>lamiids</taxon>
        <taxon>Lamiales</taxon>
        <taxon>Orobanchaceae</taxon>
        <taxon>Rehmannieae</taxon>
        <taxon>Rehmannia</taxon>
    </lineage>
</organism>
<dbReference type="Pfam" id="PF01019">
    <property type="entry name" value="G_glu_transpept"/>
    <property type="match status" value="2"/>
</dbReference>
<accession>A0ABR0UK56</accession>
<dbReference type="InterPro" id="IPR000101">
    <property type="entry name" value="GGT_peptidase"/>
</dbReference>
<feature type="signal peptide" evidence="1">
    <location>
        <begin position="1"/>
        <end position="34"/>
    </location>
</feature>